<dbReference type="AlphaFoldDB" id="A0A1J4V1N9"/>
<protein>
    <submittedName>
        <fullName evidence="1">Uncharacterized protein</fullName>
    </submittedName>
</protein>
<comment type="caution">
    <text evidence="1">The sequence shown here is derived from an EMBL/GenBank/DDBJ whole genome shotgun (WGS) entry which is preliminary data.</text>
</comment>
<name>A0A1J4V1N9_9BACT</name>
<evidence type="ECO:0000313" key="1">
    <source>
        <dbReference type="EMBL" id="OIO29867.1"/>
    </source>
</evidence>
<reference evidence="1 2" key="1">
    <citation type="journal article" date="2016" name="Environ. Microbiol.">
        <title>Genomic resolution of a cold subsurface aquifer community provides metabolic insights for novel microbes adapted to high CO concentrations.</title>
        <authorList>
            <person name="Probst A.J."/>
            <person name="Castelle C.J."/>
            <person name="Singh A."/>
            <person name="Brown C.T."/>
            <person name="Anantharaman K."/>
            <person name="Sharon I."/>
            <person name="Hug L.A."/>
            <person name="Burstein D."/>
            <person name="Emerson J.B."/>
            <person name="Thomas B.C."/>
            <person name="Banfield J.F."/>
        </authorList>
    </citation>
    <scope>NUCLEOTIDE SEQUENCE [LARGE SCALE GENOMIC DNA]</scope>
    <source>
        <strain evidence="1">CG1_02_31_12</strain>
    </source>
</reference>
<accession>A0A1J4V1N9</accession>
<organism evidence="1 2">
    <name type="scientific">Candidatus Nomurabacteria bacterium CG1_02_31_12</name>
    <dbReference type="NCBI Taxonomy" id="1805280"/>
    <lineage>
        <taxon>Bacteria</taxon>
        <taxon>Candidatus Nomuraibacteriota</taxon>
    </lineage>
</organism>
<sequence length="176" mass="20732">MNIKESYQPNNKPELGSFEVKKQGGVILRNIPFCEILANEKEYKESKERGKAISDLLKIWDHFFIAEVSNNVKGALKSPRGFKDFIESFSDFKDDNFDLKNFLEETLLEFELLENSFKTIEGEFLEDRLDFKDTDDMDLNDELKFKLESQLKWIDEKSKITEDLIKFLKLKITELL</sequence>
<dbReference type="Proteomes" id="UP000185769">
    <property type="component" value="Unassembled WGS sequence"/>
</dbReference>
<dbReference type="EMBL" id="MNVM01000009">
    <property type="protein sequence ID" value="OIO29867.1"/>
    <property type="molecule type" value="Genomic_DNA"/>
</dbReference>
<evidence type="ECO:0000313" key="2">
    <source>
        <dbReference type="Proteomes" id="UP000185769"/>
    </source>
</evidence>
<proteinExistence type="predicted"/>
<gene>
    <name evidence="1" type="ORF">AUJ22_00640</name>
</gene>